<sequence>MNDISIQGCPAPQNISFVERLQPLIGRTVTVFGPGIPKLTRTTGKLCNVTPASFQVGSLKVVFKTSFFIVVNEPVRKVLPYDVTATAEDIGTLRGKLIRVGRNFVEFVQVPGRDVPTIFPLNLFTGVNCEQEHEE</sequence>
<dbReference type="RefSeq" id="WP_379895603.1">
    <property type="nucleotide sequence ID" value="NZ_CBCSCT010000020.1"/>
</dbReference>
<organism evidence="1 2">
    <name type="scientific">Marinicrinis lubricantis</name>
    <dbReference type="NCBI Taxonomy" id="2086470"/>
    <lineage>
        <taxon>Bacteria</taxon>
        <taxon>Bacillati</taxon>
        <taxon>Bacillota</taxon>
        <taxon>Bacilli</taxon>
        <taxon>Bacillales</taxon>
        <taxon>Paenibacillaceae</taxon>
    </lineage>
</organism>
<protein>
    <submittedName>
        <fullName evidence="1">Uncharacterized protein</fullName>
    </submittedName>
</protein>
<name>A0ABW1ISQ9_9BACL</name>
<keyword evidence="2" id="KW-1185">Reference proteome</keyword>
<proteinExistence type="predicted"/>
<accession>A0ABW1ISQ9</accession>
<gene>
    <name evidence="1" type="ORF">ACFPXP_17285</name>
</gene>
<reference evidence="2" key="1">
    <citation type="journal article" date="2019" name="Int. J. Syst. Evol. Microbiol.">
        <title>The Global Catalogue of Microorganisms (GCM) 10K type strain sequencing project: providing services to taxonomists for standard genome sequencing and annotation.</title>
        <authorList>
            <consortium name="The Broad Institute Genomics Platform"/>
            <consortium name="The Broad Institute Genome Sequencing Center for Infectious Disease"/>
            <person name="Wu L."/>
            <person name="Ma J."/>
        </authorList>
    </citation>
    <scope>NUCLEOTIDE SEQUENCE [LARGE SCALE GENOMIC DNA]</scope>
    <source>
        <strain evidence="2">CCM 8749</strain>
    </source>
</reference>
<dbReference type="EMBL" id="JBHSQV010000177">
    <property type="protein sequence ID" value="MFC5988157.1"/>
    <property type="molecule type" value="Genomic_DNA"/>
</dbReference>
<comment type="caution">
    <text evidence="1">The sequence shown here is derived from an EMBL/GenBank/DDBJ whole genome shotgun (WGS) entry which is preliminary data.</text>
</comment>
<evidence type="ECO:0000313" key="1">
    <source>
        <dbReference type="EMBL" id="MFC5988157.1"/>
    </source>
</evidence>
<evidence type="ECO:0000313" key="2">
    <source>
        <dbReference type="Proteomes" id="UP001596250"/>
    </source>
</evidence>
<dbReference type="Proteomes" id="UP001596250">
    <property type="component" value="Unassembled WGS sequence"/>
</dbReference>